<dbReference type="RefSeq" id="WP_129018957.1">
    <property type="nucleotide sequence ID" value="NZ_SDDZ01000019.1"/>
</dbReference>
<dbReference type="PROSITE" id="PS50110">
    <property type="entry name" value="RESPONSE_REGULATORY"/>
    <property type="match status" value="1"/>
</dbReference>
<protein>
    <submittedName>
        <fullName evidence="3">Response regulator</fullName>
    </submittedName>
</protein>
<dbReference type="PANTHER" id="PTHR44520:SF2">
    <property type="entry name" value="RESPONSE REGULATOR RCP1"/>
    <property type="match status" value="1"/>
</dbReference>
<evidence type="ECO:0000313" key="4">
    <source>
        <dbReference type="Proteomes" id="UP000289792"/>
    </source>
</evidence>
<dbReference type="EMBL" id="SDDZ01000019">
    <property type="protein sequence ID" value="RXJ44357.1"/>
    <property type="molecule type" value="Genomic_DNA"/>
</dbReference>
<keyword evidence="1" id="KW-0597">Phosphoprotein</keyword>
<dbReference type="Gene3D" id="3.40.50.2300">
    <property type="match status" value="1"/>
</dbReference>
<accession>A0A4Q0XB39</accession>
<proteinExistence type="predicted"/>
<dbReference type="Proteomes" id="UP000289792">
    <property type="component" value="Unassembled WGS sequence"/>
</dbReference>
<dbReference type="InterPro" id="IPR052893">
    <property type="entry name" value="TCS_response_regulator"/>
</dbReference>
<keyword evidence="4" id="KW-1185">Reference proteome</keyword>
<evidence type="ECO:0000313" key="3">
    <source>
        <dbReference type="EMBL" id="RXJ44357.1"/>
    </source>
</evidence>
<comment type="caution">
    <text evidence="3">The sequence shown here is derived from an EMBL/GenBank/DDBJ whole genome shotgun (WGS) entry which is preliminary data.</text>
</comment>
<feature type="modified residue" description="4-aspartylphosphate" evidence="1">
    <location>
        <position position="60"/>
    </location>
</feature>
<dbReference type="InterPro" id="IPR001789">
    <property type="entry name" value="Sig_transdc_resp-reg_receiver"/>
</dbReference>
<evidence type="ECO:0000256" key="1">
    <source>
        <dbReference type="PROSITE-ProRule" id="PRU00169"/>
    </source>
</evidence>
<dbReference type="InterPro" id="IPR011006">
    <property type="entry name" value="CheY-like_superfamily"/>
</dbReference>
<evidence type="ECO:0000259" key="2">
    <source>
        <dbReference type="PROSITE" id="PS50110"/>
    </source>
</evidence>
<sequence length="150" mass="17672">MSSISLNIAFVDNDQDDQWLFEEALDELPIKCTLKVFKTGQEFMNYLDTSPEKPDIIFLDLNMPVKSGFECLKEIKQNEKLKHINVIIYASHINEEYVERTFDFGANLYIKKPSNFNEIKKTLNEVLMKNWEVHNSNLNKYNFVYDMSTD</sequence>
<dbReference type="PANTHER" id="PTHR44520">
    <property type="entry name" value="RESPONSE REGULATOR RCP1-RELATED"/>
    <property type="match status" value="1"/>
</dbReference>
<name>A0A4Q0XB39_9FLAO</name>
<organism evidence="3 4">
    <name type="scientific">Gelidibacter gilvus</name>
    <dbReference type="NCBI Taxonomy" id="59602"/>
    <lineage>
        <taxon>Bacteria</taxon>
        <taxon>Pseudomonadati</taxon>
        <taxon>Bacteroidota</taxon>
        <taxon>Flavobacteriia</taxon>
        <taxon>Flavobacteriales</taxon>
        <taxon>Flavobacteriaceae</taxon>
        <taxon>Gelidibacter</taxon>
    </lineage>
</organism>
<feature type="domain" description="Response regulatory" evidence="2">
    <location>
        <begin position="7"/>
        <end position="127"/>
    </location>
</feature>
<dbReference type="AlphaFoldDB" id="A0A4Q0XB39"/>
<dbReference type="SUPFAM" id="SSF52172">
    <property type="entry name" value="CheY-like"/>
    <property type="match status" value="1"/>
</dbReference>
<dbReference type="Pfam" id="PF00072">
    <property type="entry name" value="Response_reg"/>
    <property type="match status" value="1"/>
</dbReference>
<reference evidence="3 4" key="1">
    <citation type="submission" date="2019-01" db="EMBL/GenBank/DDBJ databases">
        <title>Genome sequence of the Antarctic species Gelidibacter gilvus ACAM 158(T).</title>
        <authorList>
            <person name="Bowman J.P."/>
        </authorList>
    </citation>
    <scope>NUCLEOTIDE SEQUENCE [LARGE SCALE GENOMIC DNA]</scope>
    <source>
        <strain evidence="3 4">IC158</strain>
    </source>
</reference>
<dbReference type="GO" id="GO:0000160">
    <property type="term" value="P:phosphorelay signal transduction system"/>
    <property type="evidence" value="ECO:0007669"/>
    <property type="project" value="InterPro"/>
</dbReference>
<dbReference type="SMART" id="SM00448">
    <property type="entry name" value="REC"/>
    <property type="match status" value="1"/>
</dbReference>
<dbReference type="OrthoDB" id="7631574at2"/>
<gene>
    <name evidence="3" type="ORF">ESZ48_18330</name>
</gene>